<dbReference type="Proteomes" id="UP000241444">
    <property type="component" value="Unassembled WGS sequence"/>
</dbReference>
<organism evidence="2 3">
    <name type="scientific">Phyllobacterium brassicacearum</name>
    <dbReference type="NCBI Taxonomy" id="314235"/>
    <lineage>
        <taxon>Bacteria</taxon>
        <taxon>Pseudomonadati</taxon>
        <taxon>Pseudomonadota</taxon>
        <taxon>Alphaproteobacteria</taxon>
        <taxon>Hyphomicrobiales</taxon>
        <taxon>Phyllobacteriaceae</taxon>
        <taxon>Phyllobacterium</taxon>
    </lineage>
</organism>
<dbReference type="InterPro" id="IPR013320">
    <property type="entry name" value="ConA-like_dom_sf"/>
</dbReference>
<gene>
    <name evidence="2" type="ORF">CU102_12775</name>
</gene>
<dbReference type="SUPFAM" id="SSF49899">
    <property type="entry name" value="Concanavalin A-like lectins/glucanases"/>
    <property type="match status" value="1"/>
</dbReference>
<accession>A0A2P7BQ64</accession>
<dbReference type="InterPro" id="IPR032876">
    <property type="entry name" value="J_dom"/>
</dbReference>
<dbReference type="OrthoDB" id="8081904at2"/>
<comment type="caution">
    <text evidence="2">The sequence shown here is derived from an EMBL/GenBank/DDBJ whole genome shotgun (WGS) entry which is preliminary data.</text>
</comment>
<protein>
    <recommendedName>
        <fullName evidence="1">Tip attachment protein J domain-containing protein</fullName>
    </recommendedName>
</protein>
<dbReference type="Gene3D" id="2.60.120.200">
    <property type="match status" value="1"/>
</dbReference>
<reference evidence="3" key="1">
    <citation type="submission" date="2017-11" db="EMBL/GenBank/DDBJ databases">
        <authorList>
            <person name="Kuznetsova I."/>
            <person name="Sazanova A."/>
            <person name="Chirak E."/>
            <person name="Safronova V."/>
            <person name="Willems A."/>
        </authorList>
    </citation>
    <scope>NUCLEOTIDE SEQUENCE [LARGE SCALE GENOMIC DNA]</scope>
    <source>
        <strain evidence="3">STM 196</strain>
    </source>
</reference>
<keyword evidence="3" id="KW-1185">Reference proteome</keyword>
<dbReference type="RefSeq" id="WP_106711481.1">
    <property type="nucleotide sequence ID" value="NZ_PGGO01000008.1"/>
</dbReference>
<dbReference type="Pfam" id="PF13385">
    <property type="entry name" value="Laminin_G_3"/>
    <property type="match status" value="1"/>
</dbReference>
<sequence>MAGGWSGVQQYGPFDGIATSVEPAVTNTTTATSSVTIGLPSPLGNRIPQGIGTFPAQGQLVVHPDLLGGIAQSDTAVRVNLVIAFAETTLGGPVELINLKADDKYIYRTETPAQAFPGTLRFYGGDQAALDPLLSTSLDNPTYWPKLAYAVFEGFDIAPYGNQLPSFQAELSTGATASALSSAEATITFGATFDGGGGQENAVDKIRGHYYQVDFRISPEETYILTFDILTNMEVCRAKLTGSTVYNTGYWVSLDGSDYIVAALQQVHFGLYKLALINTVTGVIEEILANLSESGSTFEPYPMAAQLIASGVATKYLVYSDALGTISNGNARMMVTVADITAGTLTNVCHQFSNPVAAAGSGETASLALGPVSGGQAVIFFAVDDTGGGEDNVIWKAVLSEAGRVSAATVFSGTNARGVAYDTSDAAIVVYEAAGTLKKINADGVQVYSVAATGYADLRINYLIYQTGGLLQFKTRHGFAAARDYGDDNVYLINLSNGSISTVITGASYGAASGYDYYDQTRGYFVTWQASTDPGITRYTLPMSTVPVTDLQNIYTKLAEYRGKFSAADLEFDGFTGGECYGVVYSSDTTLDNAEQDANNIFDVKIVPSDGMRKYVKAKRDGSFAIDDTIDADAIIEQSDLNIQKVMQSDEQSLVGARINYIDKNASFERTDQEYRRPVGIYSITRSDRIEDVSTNFVMSAGQAMQAITTKVYRSNFGLDVYSFTVAPEKFYLEPADIVQFDFEGFTIVGQVNEANLSGEAFSQDMTVTQYVQAIDATFTGIDINLPDLADLSYLTRFLYLDAPLLSLGDDLGGSAVRQYAMMSGYGYGTFQGATLYRSYDGNTYGVVTSRYGVTPVVGVVQSVTGSPDASIEAIDATTVLETAILSGDTADLATITEAAMLAGGNKALVGRAGRWVIIYFQTVSVTDKIATISDIVWSSPFYQPFLDSLAAGDYFVLLQSGHHVRFSGEITKLGDDIFYKAASDAYPIGSVPTESQILAGRAEMPFPPLHLSAVVDGSDIDLAWDWRSRLYGGSILPGSDNSALGEATLAFEIEIMDGATVKRTLTATTNSKTYLAADITTDFGSMPGTLTFRVYQISALVGRGYVAEQTVSFAAASGTGSASVVGTASAIGASTFAAVGASAGIAAAAAVGASVTESVGSAAGTSTADAVYELPGSAVGSAAGSSTVSAVGASTAESAASATGTGAASGVGASIADAAGSAAGTITANAVVDSDPFFSSVVLLCGFNGVDGATTSSDESSAAHALTFVGNAQLDTAQFKFGASSLLLDGGGDRMTSPDSLDWQLGAANSDPWTVECWVRWNVLDTNNRGIMGQGSAAWILTGAGTIGQLAFAGANSGTLTTTGTAMTTGVWYHVAVDHDSTGKIRLYIDGVMRASATPANSAIPNITDQLGIGAQNSSGSVDMNGWLDEIRITKGVARYASDSGFTPPTAAFPRS</sequence>
<evidence type="ECO:0000259" key="1">
    <source>
        <dbReference type="Pfam" id="PF13550"/>
    </source>
</evidence>
<evidence type="ECO:0000313" key="3">
    <source>
        <dbReference type="Proteomes" id="UP000241444"/>
    </source>
</evidence>
<dbReference type="Pfam" id="PF13550">
    <property type="entry name" value="Phage-tail_3"/>
    <property type="match status" value="1"/>
</dbReference>
<proteinExistence type="predicted"/>
<dbReference type="EMBL" id="PGGO01000008">
    <property type="protein sequence ID" value="PSH68627.1"/>
    <property type="molecule type" value="Genomic_DNA"/>
</dbReference>
<name>A0A2P7BQ64_9HYPH</name>
<feature type="domain" description="Tip attachment protein J" evidence="1">
    <location>
        <begin position="601"/>
        <end position="743"/>
    </location>
</feature>
<evidence type="ECO:0000313" key="2">
    <source>
        <dbReference type="EMBL" id="PSH68627.1"/>
    </source>
</evidence>